<protein>
    <recommendedName>
        <fullName evidence="1">BioF2-like acetyltransferase domain-containing protein</fullName>
    </recommendedName>
</protein>
<evidence type="ECO:0000313" key="2">
    <source>
        <dbReference type="EMBL" id="MBB3838218.1"/>
    </source>
</evidence>
<dbReference type="InterPro" id="IPR016181">
    <property type="entry name" value="Acyl_CoA_acyltransferase"/>
</dbReference>
<evidence type="ECO:0000313" key="3">
    <source>
        <dbReference type="Proteomes" id="UP000541352"/>
    </source>
</evidence>
<feature type="domain" description="BioF2-like acetyltransferase" evidence="1">
    <location>
        <begin position="177"/>
        <end position="301"/>
    </location>
</feature>
<dbReference type="Gene3D" id="3.40.630.30">
    <property type="match status" value="1"/>
</dbReference>
<dbReference type="EMBL" id="JACIBY010000004">
    <property type="protein sequence ID" value="MBB3838218.1"/>
    <property type="molecule type" value="Genomic_DNA"/>
</dbReference>
<dbReference type="RefSeq" id="WP_183973458.1">
    <property type="nucleotide sequence ID" value="NZ_JACIBY010000004.1"/>
</dbReference>
<dbReference type="Pfam" id="PF13480">
    <property type="entry name" value="Acetyltransf_6"/>
    <property type="match status" value="1"/>
</dbReference>
<sequence>MTHLLPKNKVQTTIQRAFSSLVFGNDPAALTHFRGRWSPWLFNTPLHVVHQQAEQVYTFVLTDAETQQELYGFFHLFVQNQQGVSPLRASFGSFEVAEVVSHADFSVWLNSIESFAVSQGIKSLSIRHYPSCYHPARSSFIKRGLVRHGFQLSQSSINHYISVTSQPFETALHASERRRLRKCLQADFRFEEWVSPSAEQVYQFIAHNRQRLGYSLSFREEQLRLWLTVFPEIFRVFCVKNGEEIASLGLTVRVGKNVLYHFCPADNLAYRQYSPSVLLTKGLYEFSQQEGVTILDLGISVDAAGQPKTSLARFKRNLGAQECEKWQFERKIGISTKV</sequence>
<proteinExistence type="predicted"/>
<dbReference type="AlphaFoldDB" id="A0A7W5ZJ39"/>
<dbReference type="SUPFAM" id="SSF55729">
    <property type="entry name" value="Acyl-CoA N-acyltransferases (Nat)"/>
    <property type="match status" value="1"/>
</dbReference>
<evidence type="ECO:0000259" key="1">
    <source>
        <dbReference type="Pfam" id="PF13480"/>
    </source>
</evidence>
<reference evidence="2 3" key="1">
    <citation type="submission" date="2020-08" db="EMBL/GenBank/DDBJ databases">
        <title>Genomic Encyclopedia of Type Strains, Phase IV (KMG-IV): sequencing the most valuable type-strain genomes for metagenomic binning, comparative biology and taxonomic classification.</title>
        <authorList>
            <person name="Goeker M."/>
        </authorList>
    </citation>
    <scope>NUCLEOTIDE SEQUENCE [LARGE SCALE GENOMIC DNA]</scope>
    <source>
        <strain evidence="2 3">DSM 17976</strain>
    </source>
</reference>
<comment type="caution">
    <text evidence="2">The sequence shown here is derived from an EMBL/GenBank/DDBJ whole genome shotgun (WGS) entry which is preliminary data.</text>
</comment>
<dbReference type="Proteomes" id="UP000541352">
    <property type="component" value="Unassembled WGS sequence"/>
</dbReference>
<accession>A0A7W5ZJ39</accession>
<gene>
    <name evidence="2" type="ORF">FHS57_002223</name>
</gene>
<dbReference type="InterPro" id="IPR038740">
    <property type="entry name" value="BioF2-like_GNAT_dom"/>
</dbReference>
<keyword evidence="3" id="KW-1185">Reference proteome</keyword>
<name>A0A7W5ZJ39_9BACT</name>
<organism evidence="2 3">
    <name type="scientific">Runella defluvii</name>
    <dbReference type="NCBI Taxonomy" id="370973"/>
    <lineage>
        <taxon>Bacteria</taxon>
        <taxon>Pseudomonadati</taxon>
        <taxon>Bacteroidota</taxon>
        <taxon>Cytophagia</taxon>
        <taxon>Cytophagales</taxon>
        <taxon>Spirosomataceae</taxon>
        <taxon>Runella</taxon>
    </lineage>
</organism>